<protein>
    <submittedName>
        <fullName evidence="1">Uncharacterized protein</fullName>
    </submittedName>
</protein>
<gene>
    <name evidence="2" type="ORF">LCGC14_1166610</name>
    <name evidence="1" type="ORF">LCGC14_1890150</name>
</gene>
<evidence type="ECO:0000313" key="2">
    <source>
        <dbReference type="EMBL" id="KKM97573.1"/>
    </source>
</evidence>
<name>A0A0F9FZZ1_9ZZZZ</name>
<accession>A0A0F9FZZ1</accession>
<proteinExistence type="predicted"/>
<dbReference type="EMBL" id="LAZR01019614">
    <property type="protein sequence ID" value="KKL91888.1"/>
    <property type="molecule type" value="Genomic_DNA"/>
</dbReference>
<evidence type="ECO:0000313" key="1">
    <source>
        <dbReference type="EMBL" id="KKL91888.1"/>
    </source>
</evidence>
<sequence>MIRLVVKPHEETGGEMVQVWDGDVFVAGVYPHEDGVRVVSKYLDGVDTEPVYPPAVVVKFSMGEPIEAG</sequence>
<comment type="caution">
    <text evidence="1">The sequence shown here is derived from an EMBL/GenBank/DDBJ whole genome shotgun (WGS) entry which is preliminary data.</text>
</comment>
<dbReference type="AlphaFoldDB" id="A0A0F9FZZ1"/>
<dbReference type="EMBL" id="LAZR01005731">
    <property type="protein sequence ID" value="KKM97573.1"/>
    <property type="molecule type" value="Genomic_DNA"/>
</dbReference>
<reference evidence="1" key="1">
    <citation type="journal article" date="2015" name="Nature">
        <title>Complex archaea that bridge the gap between prokaryotes and eukaryotes.</title>
        <authorList>
            <person name="Spang A."/>
            <person name="Saw J.H."/>
            <person name="Jorgensen S.L."/>
            <person name="Zaremba-Niedzwiedzka K."/>
            <person name="Martijn J."/>
            <person name="Lind A.E."/>
            <person name="van Eijk R."/>
            <person name="Schleper C."/>
            <person name="Guy L."/>
            <person name="Ettema T.J."/>
        </authorList>
    </citation>
    <scope>NUCLEOTIDE SEQUENCE</scope>
</reference>
<organism evidence="1">
    <name type="scientific">marine sediment metagenome</name>
    <dbReference type="NCBI Taxonomy" id="412755"/>
    <lineage>
        <taxon>unclassified sequences</taxon>
        <taxon>metagenomes</taxon>
        <taxon>ecological metagenomes</taxon>
    </lineage>
</organism>